<sequence>MEAAQGHWIINQFDSEDTYSVLFYGGSAVVALWLGSAVVGAIDSIPLIPKLMEVVGLGYSIWFTTRYLLFKENRDEFVTKVEELKQQVLGSSND</sequence>
<reference evidence="5" key="1">
    <citation type="journal article" date="2010" name="Nat. Biotechnol.">
        <title>Draft genome sequence of the oilseed species Ricinus communis.</title>
        <authorList>
            <person name="Chan A.P."/>
            <person name="Crabtree J."/>
            <person name="Zhao Q."/>
            <person name="Lorenzi H."/>
            <person name="Orvis J."/>
            <person name="Puiu D."/>
            <person name="Melake-Berhan A."/>
            <person name="Jones K.M."/>
            <person name="Redman J."/>
            <person name="Chen G."/>
            <person name="Cahoon E.B."/>
            <person name="Gedil M."/>
            <person name="Stanke M."/>
            <person name="Haas B.J."/>
            <person name="Wortman J.R."/>
            <person name="Fraser-Liggett C.M."/>
            <person name="Ravel J."/>
            <person name="Rabinowicz P.D."/>
        </authorList>
    </citation>
    <scope>NUCLEOTIDE SEQUENCE [LARGE SCALE GENOMIC DNA]</scope>
    <source>
        <strain evidence="5">cv. Hale</strain>
    </source>
</reference>
<evidence type="ECO:0000256" key="2">
    <source>
        <dbReference type="SAM" id="Phobius"/>
    </source>
</evidence>
<evidence type="ECO:0000313" key="4">
    <source>
        <dbReference type="EMBL" id="EEF31694.1"/>
    </source>
</evidence>
<feature type="transmembrane region" description="Helical" evidence="2">
    <location>
        <begin position="21"/>
        <end position="42"/>
    </location>
</feature>
<keyword evidence="2" id="KW-1133">Transmembrane helix</keyword>
<protein>
    <recommendedName>
        <fullName evidence="3">Cyanobacterial aminoacyl-tRNA synthetase CAAD domain-containing protein</fullName>
    </recommendedName>
</protein>
<comment type="subcellular location">
    <subcellularLocation>
        <location evidence="1">Membrane</location>
        <topology evidence="1">Multi-pass membrane protein</topology>
    </subcellularLocation>
</comment>
<accession>B9SXI0</accession>
<dbReference type="Proteomes" id="UP000008311">
    <property type="component" value="Unassembled WGS sequence"/>
</dbReference>
<dbReference type="GO" id="GO:0016020">
    <property type="term" value="C:membrane"/>
    <property type="evidence" value="ECO:0007669"/>
    <property type="project" value="UniProtKB-SubCell"/>
</dbReference>
<dbReference type="GO" id="GO:0009579">
    <property type="term" value="C:thylakoid"/>
    <property type="evidence" value="ECO:0007669"/>
    <property type="project" value="InterPro"/>
</dbReference>
<name>B9SXI0_RICCO</name>
<dbReference type="EMBL" id="EQ974225">
    <property type="protein sequence ID" value="EEF31694.1"/>
    <property type="molecule type" value="Genomic_DNA"/>
</dbReference>
<keyword evidence="2" id="KW-0812">Transmembrane</keyword>
<dbReference type="Pfam" id="PF14159">
    <property type="entry name" value="CAAD"/>
    <property type="match status" value="1"/>
</dbReference>
<keyword evidence="2" id="KW-0472">Membrane</keyword>
<organism evidence="4 5">
    <name type="scientific">Ricinus communis</name>
    <name type="common">Castor bean</name>
    <dbReference type="NCBI Taxonomy" id="3988"/>
    <lineage>
        <taxon>Eukaryota</taxon>
        <taxon>Viridiplantae</taxon>
        <taxon>Streptophyta</taxon>
        <taxon>Embryophyta</taxon>
        <taxon>Tracheophyta</taxon>
        <taxon>Spermatophyta</taxon>
        <taxon>Magnoliopsida</taxon>
        <taxon>eudicotyledons</taxon>
        <taxon>Gunneridae</taxon>
        <taxon>Pentapetalae</taxon>
        <taxon>rosids</taxon>
        <taxon>fabids</taxon>
        <taxon>Malpighiales</taxon>
        <taxon>Euphorbiaceae</taxon>
        <taxon>Acalyphoideae</taxon>
        <taxon>Acalypheae</taxon>
        <taxon>Ricinus</taxon>
    </lineage>
</organism>
<feature type="domain" description="Cyanobacterial aminoacyl-tRNA synthetase CAAD" evidence="3">
    <location>
        <begin position="14"/>
        <end position="90"/>
    </location>
</feature>
<proteinExistence type="predicted"/>
<dbReference type="InterPro" id="IPR033344">
    <property type="entry name" value="CURT1"/>
</dbReference>
<evidence type="ECO:0000313" key="5">
    <source>
        <dbReference type="Proteomes" id="UP000008311"/>
    </source>
</evidence>
<dbReference type="STRING" id="3988.B9SXI0"/>
<dbReference type="AlphaFoldDB" id="B9SXI0"/>
<dbReference type="eggNOG" id="ENOG502S1WK">
    <property type="taxonomic scope" value="Eukaryota"/>
</dbReference>
<evidence type="ECO:0000256" key="1">
    <source>
        <dbReference type="ARBA" id="ARBA00004141"/>
    </source>
</evidence>
<dbReference type="PANTHER" id="PTHR33222:SF2">
    <property type="entry name" value="PROTEIN CURVATURE THYLAKOID 1D, CHLOROPLASTIC"/>
    <property type="match status" value="1"/>
</dbReference>
<evidence type="ECO:0000259" key="3">
    <source>
        <dbReference type="Pfam" id="PF14159"/>
    </source>
</evidence>
<dbReference type="PANTHER" id="PTHR33222">
    <property type="match status" value="1"/>
</dbReference>
<gene>
    <name evidence="4" type="ORF">RCOM_0070230</name>
</gene>
<dbReference type="InterPro" id="IPR025564">
    <property type="entry name" value="CAAD_dom"/>
</dbReference>
<keyword evidence="5" id="KW-1185">Reference proteome</keyword>
<dbReference type="InParanoid" id="B9SXI0"/>